<evidence type="ECO:0000313" key="1">
    <source>
        <dbReference type="EMBL" id="KJH69650.1"/>
    </source>
</evidence>
<name>A0A0D8ZLN1_9CYAN</name>
<keyword evidence="2" id="KW-1185">Reference proteome</keyword>
<reference evidence="1 2" key="1">
    <citation type="submission" date="2015-02" db="EMBL/GenBank/DDBJ databases">
        <title>Draft genome of a novel marine cyanobacterium (Chroococcales) isolated from South Atlantic Ocean.</title>
        <authorList>
            <person name="Rigonato J."/>
            <person name="Alvarenga D.O."/>
            <person name="Branco L.H."/>
            <person name="Varani A.M."/>
            <person name="Brandini F.P."/>
            <person name="Fiore M.F."/>
        </authorList>
    </citation>
    <scope>NUCLEOTIDE SEQUENCE [LARGE SCALE GENOMIC DNA]</scope>
    <source>
        <strain evidence="1 2">CENA595</strain>
    </source>
</reference>
<evidence type="ECO:0000313" key="2">
    <source>
        <dbReference type="Proteomes" id="UP000032452"/>
    </source>
</evidence>
<accession>A0A0D8ZLN1</accession>
<comment type="caution">
    <text evidence="1">The sequence shown here is derived from an EMBL/GenBank/DDBJ whole genome shotgun (WGS) entry which is preliminary data.</text>
</comment>
<dbReference type="AlphaFoldDB" id="A0A0D8ZLN1"/>
<gene>
    <name evidence="1" type="ORF">UH38_22740</name>
</gene>
<dbReference type="EMBL" id="JYON01000037">
    <property type="protein sequence ID" value="KJH69650.1"/>
    <property type="molecule type" value="Genomic_DNA"/>
</dbReference>
<sequence length="62" mass="6887">MRGVPRAQRPTSIPEFVATWAILPLAEWGVKLDVPADVFVVGDRLLDPAYDVRPTVLSQRLS</sequence>
<protein>
    <submittedName>
        <fullName evidence="1">Uncharacterized protein</fullName>
    </submittedName>
</protein>
<proteinExistence type="predicted"/>
<organism evidence="1 2">
    <name type="scientific">Aliterella atlantica CENA595</name>
    <dbReference type="NCBI Taxonomy" id="1618023"/>
    <lineage>
        <taxon>Bacteria</taxon>
        <taxon>Bacillati</taxon>
        <taxon>Cyanobacteriota</taxon>
        <taxon>Cyanophyceae</taxon>
        <taxon>Chroococcidiopsidales</taxon>
        <taxon>Aliterellaceae</taxon>
        <taxon>Aliterella</taxon>
    </lineage>
</organism>
<dbReference type="Proteomes" id="UP000032452">
    <property type="component" value="Unassembled WGS sequence"/>
</dbReference>